<organism evidence="1 2">
    <name type="scientific">Datura stramonium</name>
    <name type="common">Jimsonweed</name>
    <name type="synonym">Common thornapple</name>
    <dbReference type="NCBI Taxonomy" id="4076"/>
    <lineage>
        <taxon>Eukaryota</taxon>
        <taxon>Viridiplantae</taxon>
        <taxon>Streptophyta</taxon>
        <taxon>Embryophyta</taxon>
        <taxon>Tracheophyta</taxon>
        <taxon>Spermatophyta</taxon>
        <taxon>Magnoliopsida</taxon>
        <taxon>eudicotyledons</taxon>
        <taxon>Gunneridae</taxon>
        <taxon>Pentapetalae</taxon>
        <taxon>asterids</taxon>
        <taxon>lamiids</taxon>
        <taxon>Solanales</taxon>
        <taxon>Solanaceae</taxon>
        <taxon>Solanoideae</taxon>
        <taxon>Datureae</taxon>
        <taxon>Datura</taxon>
    </lineage>
</organism>
<keyword evidence="2" id="KW-1185">Reference proteome</keyword>
<reference evidence="1 2" key="1">
    <citation type="journal article" date="2021" name="BMC Genomics">
        <title>Datura genome reveals duplications of psychoactive alkaloid biosynthetic genes and high mutation rate following tissue culture.</title>
        <authorList>
            <person name="Rajewski A."/>
            <person name="Carter-House D."/>
            <person name="Stajich J."/>
            <person name="Litt A."/>
        </authorList>
    </citation>
    <scope>NUCLEOTIDE SEQUENCE [LARGE SCALE GENOMIC DNA]</scope>
    <source>
        <strain evidence="1">AR-01</strain>
    </source>
</reference>
<accession>A0ABS8VDJ3</accession>
<evidence type="ECO:0000313" key="1">
    <source>
        <dbReference type="EMBL" id="MCD9644139.1"/>
    </source>
</evidence>
<feature type="non-terminal residue" evidence="1">
    <location>
        <position position="1"/>
    </location>
</feature>
<evidence type="ECO:0000313" key="2">
    <source>
        <dbReference type="Proteomes" id="UP000823775"/>
    </source>
</evidence>
<feature type="non-terminal residue" evidence="1">
    <location>
        <position position="59"/>
    </location>
</feature>
<name>A0ABS8VDJ3_DATST</name>
<dbReference type="Proteomes" id="UP000823775">
    <property type="component" value="Unassembled WGS sequence"/>
</dbReference>
<comment type="caution">
    <text evidence="1">The sequence shown here is derived from an EMBL/GenBank/DDBJ whole genome shotgun (WGS) entry which is preliminary data.</text>
</comment>
<proteinExistence type="predicted"/>
<gene>
    <name evidence="1" type="ORF">HAX54_032125</name>
</gene>
<protein>
    <submittedName>
        <fullName evidence="1">Uncharacterized protein</fullName>
    </submittedName>
</protein>
<sequence length="59" mass="6676">VGKYRGERPRIFSTQSARSGTQIEIHKVAKRSGNDASYRYHNKPFKPALVLVFIVLVGM</sequence>
<dbReference type="EMBL" id="JACEIK010004088">
    <property type="protein sequence ID" value="MCD9644139.1"/>
    <property type="molecule type" value="Genomic_DNA"/>
</dbReference>